<reference evidence="4" key="1">
    <citation type="submission" date="2017-09" db="EMBL/GenBank/DDBJ databases">
        <title>Depth-based differentiation of microbial function through sediment-hosted aquifers and enrichment of novel symbionts in the deep terrestrial subsurface.</title>
        <authorList>
            <person name="Probst A.J."/>
            <person name="Ladd B."/>
            <person name="Jarett J.K."/>
            <person name="Geller-Mcgrath D.E."/>
            <person name="Sieber C.M.K."/>
            <person name="Emerson J.B."/>
            <person name="Anantharaman K."/>
            <person name="Thomas B.C."/>
            <person name="Malmstrom R."/>
            <person name="Stieglmeier M."/>
            <person name="Klingl A."/>
            <person name="Woyke T."/>
            <person name="Ryan C.M."/>
            <person name="Banfield J.F."/>
        </authorList>
    </citation>
    <scope>NUCLEOTIDE SEQUENCE [LARGE SCALE GENOMIC DNA]</scope>
</reference>
<dbReference type="InterPro" id="IPR036388">
    <property type="entry name" value="WH-like_DNA-bd_sf"/>
</dbReference>
<dbReference type="EMBL" id="PFEA01000033">
    <property type="protein sequence ID" value="PJE59778.1"/>
    <property type="molecule type" value="Genomic_DNA"/>
</dbReference>
<dbReference type="InterPro" id="IPR000943">
    <property type="entry name" value="RNA_pol_sigma70"/>
</dbReference>
<comment type="caution">
    <text evidence="3">The sequence shown here is derived from an EMBL/GenBank/DDBJ whole genome shotgun (WGS) entry which is preliminary data.</text>
</comment>
<dbReference type="PROSITE" id="PS51913">
    <property type="entry name" value="HTH_HARE"/>
    <property type="match status" value="1"/>
</dbReference>
<dbReference type="GO" id="GO:0003700">
    <property type="term" value="F:DNA-binding transcription factor activity"/>
    <property type="evidence" value="ECO:0007669"/>
    <property type="project" value="InterPro"/>
</dbReference>
<dbReference type="InterPro" id="IPR038087">
    <property type="entry name" value="RNAP_delta_N_dom_sf"/>
</dbReference>
<dbReference type="PRINTS" id="PR00046">
    <property type="entry name" value="SIGMA70FCT"/>
</dbReference>
<name>A0A2M8KIN8_9BACT</name>
<dbReference type="PANTHER" id="PTHR30603:SF47">
    <property type="entry name" value="RNA POLYMERASE SIGMA FACTOR SIGD, CHLOROPLASTIC"/>
    <property type="match status" value="1"/>
</dbReference>
<dbReference type="Gene3D" id="1.10.10.10">
    <property type="entry name" value="Winged helix-like DNA-binding domain superfamily/Winged helix DNA-binding domain"/>
    <property type="match status" value="1"/>
</dbReference>
<dbReference type="InterPro" id="IPR013324">
    <property type="entry name" value="RNA_pol_sigma_r3/r4-like"/>
</dbReference>
<accession>A0A2M8KIN8</accession>
<dbReference type="GO" id="GO:0006352">
    <property type="term" value="P:DNA-templated transcription initiation"/>
    <property type="evidence" value="ECO:0007669"/>
    <property type="project" value="InterPro"/>
</dbReference>
<dbReference type="Proteomes" id="UP000231086">
    <property type="component" value="Unassembled WGS sequence"/>
</dbReference>
<dbReference type="Gene3D" id="1.10.10.1250">
    <property type="entry name" value="RNA polymerase, subunit delta, N-terminal domain"/>
    <property type="match status" value="1"/>
</dbReference>
<dbReference type="AlphaFoldDB" id="A0A2M8KIN8"/>
<evidence type="ECO:0000313" key="4">
    <source>
        <dbReference type="Proteomes" id="UP000231086"/>
    </source>
</evidence>
<dbReference type="Pfam" id="PF04545">
    <property type="entry name" value="Sigma70_r4"/>
    <property type="match status" value="1"/>
</dbReference>
<sequence>MNLKNPVDSVLGLLKDQVNNPRAREVLLRRYGLKYGQPETLEAIGQSYGITRERVRQIENDVLKTVSRPENIKVLKPFFTDLENYLSAYGNLRREQKLFDDYTCLCFPNEKLIANGKKAQAAQSKEADKCRGAVFMLLNLGEPFTRVSESKAFHSVWTTNPKALKQAEAVVKKLIKKLDSQSQTVSLQEIINWLRQEHGQQNDQAIHSYIDASKHIYENAFGDVGLWDWPEISPRGVKDRAYLVLKKQEKPLHFTDVTNLINELLPSSRQAYLQTVHNELIKDPRFVLIGRGVYALTDWGYEPGTVSDVLIKILREKGPLTKAEITREVKERRLVKDNTILINLQNKKLFEKTSDGKYRLMPQA</sequence>
<evidence type="ECO:0000256" key="1">
    <source>
        <dbReference type="ARBA" id="ARBA00023163"/>
    </source>
</evidence>
<dbReference type="InterPro" id="IPR050239">
    <property type="entry name" value="Sigma-70_RNA_pol_init_factors"/>
</dbReference>
<protein>
    <recommendedName>
        <fullName evidence="2">HTH HARE-type domain-containing protein</fullName>
    </recommendedName>
</protein>
<dbReference type="SUPFAM" id="SSF88659">
    <property type="entry name" value="Sigma3 and sigma4 domains of RNA polymerase sigma factors"/>
    <property type="match status" value="1"/>
</dbReference>
<dbReference type="InterPro" id="IPR007630">
    <property type="entry name" value="RNA_pol_sigma70_r4"/>
</dbReference>
<evidence type="ECO:0000313" key="3">
    <source>
        <dbReference type="EMBL" id="PJE59778.1"/>
    </source>
</evidence>
<evidence type="ECO:0000259" key="2">
    <source>
        <dbReference type="PROSITE" id="PS51913"/>
    </source>
</evidence>
<gene>
    <name evidence="3" type="ORF">COU85_01805</name>
</gene>
<organism evidence="3 4">
    <name type="scientific">Candidatus Portnoybacteria bacterium CG10_big_fil_rev_8_21_14_0_10_44_7</name>
    <dbReference type="NCBI Taxonomy" id="1974816"/>
    <lineage>
        <taxon>Bacteria</taxon>
        <taxon>Candidatus Portnoyibacteriota</taxon>
    </lineage>
</organism>
<feature type="domain" description="HTH HARE-type" evidence="2">
    <location>
        <begin position="235"/>
        <end position="299"/>
    </location>
</feature>
<dbReference type="PANTHER" id="PTHR30603">
    <property type="entry name" value="RNA POLYMERASE SIGMA FACTOR RPO"/>
    <property type="match status" value="1"/>
</dbReference>
<proteinExistence type="predicted"/>
<keyword evidence="1" id="KW-0804">Transcription</keyword>
<dbReference type="InterPro" id="IPR007759">
    <property type="entry name" value="Asxl_HARE-HTH"/>
</dbReference>